<keyword evidence="8" id="KW-0812">Transmembrane</keyword>
<protein>
    <recommendedName>
        <fullName evidence="10">Copper acquisition factor BIM1-like domain-containing protein</fullName>
    </recommendedName>
</protein>
<evidence type="ECO:0000256" key="3">
    <source>
        <dbReference type="ARBA" id="ARBA00022622"/>
    </source>
</evidence>
<dbReference type="OrthoDB" id="5329488at2759"/>
<evidence type="ECO:0000256" key="1">
    <source>
        <dbReference type="ARBA" id="ARBA00004609"/>
    </source>
</evidence>
<keyword evidence="6" id="KW-0325">Glycoprotein</keyword>
<dbReference type="GO" id="GO:0098552">
    <property type="term" value="C:side of membrane"/>
    <property type="evidence" value="ECO:0007669"/>
    <property type="project" value="UniProtKB-KW"/>
</dbReference>
<evidence type="ECO:0000256" key="6">
    <source>
        <dbReference type="ARBA" id="ARBA00023180"/>
    </source>
</evidence>
<evidence type="ECO:0000256" key="5">
    <source>
        <dbReference type="ARBA" id="ARBA00023136"/>
    </source>
</evidence>
<reference evidence="11 12" key="1">
    <citation type="submission" date="2017-03" db="EMBL/GenBank/DDBJ databases">
        <title>Genomes of endolithic fungi from Antarctica.</title>
        <authorList>
            <person name="Coleine C."/>
            <person name="Masonjones S."/>
            <person name="Stajich J.E."/>
        </authorList>
    </citation>
    <scope>NUCLEOTIDE SEQUENCE [LARGE SCALE GENOMIC DNA]</scope>
    <source>
        <strain evidence="11 12">CCFEE 6315</strain>
    </source>
</reference>
<dbReference type="Pfam" id="PF20238">
    <property type="entry name" value="BIM1-like_dom"/>
    <property type="match status" value="1"/>
</dbReference>
<keyword evidence="2" id="KW-1003">Cell membrane</keyword>
<dbReference type="Proteomes" id="UP000308549">
    <property type="component" value="Unassembled WGS sequence"/>
</dbReference>
<keyword evidence="3" id="KW-0336">GPI-anchor</keyword>
<dbReference type="InterPro" id="IPR046936">
    <property type="entry name" value="BIM1-like"/>
</dbReference>
<keyword evidence="5 8" id="KW-0472">Membrane</keyword>
<evidence type="ECO:0000313" key="11">
    <source>
        <dbReference type="EMBL" id="TKA24296.1"/>
    </source>
</evidence>
<feature type="domain" description="Copper acquisition factor BIM1-like" evidence="10">
    <location>
        <begin position="20"/>
        <end position="203"/>
    </location>
</feature>
<keyword evidence="4 9" id="KW-0732">Signal</keyword>
<dbReference type="AlphaFoldDB" id="A0A4U0TQW2"/>
<evidence type="ECO:0000256" key="7">
    <source>
        <dbReference type="ARBA" id="ARBA00023288"/>
    </source>
</evidence>
<keyword evidence="8" id="KW-1133">Transmembrane helix</keyword>
<evidence type="ECO:0000259" key="10">
    <source>
        <dbReference type="Pfam" id="PF20238"/>
    </source>
</evidence>
<organism evidence="11 12">
    <name type="scientific">Salinomyces thailandicus</name>
    <dbReference type="NCBI Taxonomy" id="706561"/>
    <lineage>
        <taxon>Eukaryota</taxon>
        <taxon>Fungi</taxon>
        <taxon>Dikarya</taxon>
        <taxon>Ascomycota</taxon>
        <taxon>Pezizomycotina</taxon>
        <taxon>Dothideomycetes</taxon>
        <taxon>Dothideomycetidae</taxon>
        <taxon>Mycosphaerellales</taxon>
        <taxon>Teratosphaeriaceae</taxon>
        <taxon>Salinomyces</taxon>
    </lineage>
</organism>
<evidence type="ECO:0000256" key="2">
    <source>
        <dbReference type="ARBA" id="ARBA00022475"/>
    </source>
</evidence>
<dbReference type="PANTHER" id="PTHR34992:SF10">
    <property type="entry name" value="COPPER ACQUISITION FACTOR BIM1-LIKE DOMAIN-CONTAINING PROTEIN"/>
    <property type="match status" value="1"/>
</dbReference>
<dbReference type="GO" id="GO:0005886">
    <property type="term" value="C:plasma membrane"/>
    <property type="evidence" value="ECO:0007669"/>
    <property type="project" value="UniProtKB-SubCell"/>
</dbReference>
<dbReference type="CDD" id="cd21176">
    <property type="entry name" value="LPMO_auxiliary-like"/>
    <property type="match status" value="1"/>
</dbReference>
<feature type="signal peptide" evidence="9">
    <location>
        <begin position="1"/>
        <end position="20"/>
    </location>
</feature>
<evidence type="ECO:0000256" key="4">
    <source>
        <dbReference type="ARBA" id="ARBA00022729"/>
    </source>
</evidence>
<keyword evidence="7" id="KW-0449">Lipoprotein</keyword>
<feature type="chain" id="PRO_5020435655" description="Copper acquisition factor BIM1-like domain-containing protein" evidence="9">
    <location>
        <begin position="21"/>
        <end position="249"/>
    </location>
</feature>
<feature type="transmembrane region" description="Helical" evidence="8">
    <location>
        <begin position="225"/>
        <end position="248"/>
    </location>
</feature>
<dbReference type="InterPro" id="IPR046530">
    <property type="entry name" value="BIM1-like_dom"/>
</dbReference>
<accession>A0A4U0TQW2</accession>
<comment type="subcellular location">
    <subcellularLocation>
        <location evidence="1">Cell membrane</location>
        <topology evidence="1">Lipid-anchor</topology>
        <topology evidence="1">GPI-anchor</topology>
    </subcellularLocation>
</comment>
<keyword evidence="12" id="KW-1185">Reference proteome</keyword>
<dbReference type="PANTHER" id="PTHR34992">
    <property type="entry name" value="HYPHAL ANASTAMOSIS-7 PROTEIN"/>
    <property type="match status" value="1"/>
</dbReference>
<gene>
    <name evidence="11" type="ORF">B0A50_06765</name>
</gene>
<sequence length="249" mass="26520">MLGLQRLSTIVLAAASLARAHSVITYPGWRGDNLHTTGTPPDQNPDTVGIDFYENGTMAFPYGMQWMYPCGGMPLTTNRTKWPVSGGAISVQPGWFPGHSKALIYVNIGIQEAGQLNPPNMSHPIVPPFQITGPNNSYYPGQFCLPQTGMPANLSLQVGQNITIQVVETAQHGAALYSCVDVTLVEDDGDYEEVTPENCYNSSDIGFNLLYTSQALNAQGKTNGAAAAAMAAPALLFVVAALTGAWTLL</sequence>
<comment type="caution">
    <text evidence="11">The sequence shown here is derived from an EMBL/GenBank/DDBJ whole genome shotgun (WGS) entry which is preliminary data.</text>
</comment>
<evidence type="ECO:0000256" key="9">
    <source>
        <dbReference type="SAM" id="SignalP"/>
    </source>
</evidence>
<name>A0A4U0TQW2_9PEZI</name>
<proteinExistence type="predicted"/>
<evidence type="ECO:0000256" key="8">
    <source>
        <dbReference type="SAM" id="Phobius"/>
    </source>
</evidence>
<evidence type="ECO:0000313" key="12">
    <source>
        <dbReference type="Proteomes" id="UP000308549"/>
    </source>
</evidence>
<dbReference type="EMBL" id="NAJL01000045">
    <property type="protein sequence ID" value="TKA24296.1"/>
    <property type="molecule type" value="Genomic_DNA"/>
</dbReference>